<evidence type="ECO:0000313" key="2">
    <source>
        <dbReference type="Proteomes" id="UP000070456"/>
    </source>
</evidence>
<accession>A0A140L1C0</accession>
<protein>
    <submittedName>
        <fullName evidence="1">Uncharacterized protein</fullName>
    </submittedName>
</protein>
<organism evidence="1 2">
    <name type="scientific">Thermotalea metallivorans</name>
    <dbReference type="NCBI Taxonomy" id="520762"/>
    <lineage>
        <taxon>Bacteria</taxon>
        <taxon>Bacillati</taxon>
        <taxon>Bacillota</taxon>
        <taxon>Clostridia</taxon>
        <taxon>Peptostreptococcales</taxon>
        <taxon>Thermotaleaceae</taxon>
        <taxon>Thermotalea</taxon>
    </lineage>
</organism>
<evidence type="ECO:0000313" key="1">
    <source>
        <dbReference type="EMBL" id="KXG74345.1"/>
    </source>
</evidence>
<dbReference type="Proteomes" id="UP000070456">
    <property type="component" value="Unassembled WGS sequence"/>
</dbReference>
<dbReference type="RefSeq" id="WP_068557328.1">
    <property type="nucleotide sequence ID" value="NZ_LOEE01000057.1"/>
</dbReference>
<keyword evidence="2" id="KW-1185">Reference proteome</keyword>
<sequence length="155" mass="18742">MSQIIELDKYRKNKLRKKRYHAPIQGPVWFYELNEGIQQLACKDAHVIIQNVKEHLFREYHEFLQSNSFDKREYSIDQYIIRHLNVQEPFAIAHGIQFSRGHHLKAISENDWNNISDIIIRISLMIHYHLYNREIEPIELADQYIWDSLQIDILK</sequence>
<comment type="caution">
    <text evidence="1">The sequence shown here is derived from an EMBL/GenBank/DDBJ whole genome shotgun (WGS) entry which is preliminary data.</text>
</comment>
<dbReference type="AlphaFoldDB" id="A0A140L1C0"/>
<dbReference type="EMBL" id="LOEE01000057">
    <property type="protein sequence ID" value="KXG74345.1"/>
    <property type="molecule type" value="Genomic_DNA"/>
</dbReference>
<proteinExistence type="predicted"/>
<reference evidence="1 2" key="1">
    <citation type="submission" date="2015-12" db="EMBL/GenBank/DDBJ databases">
        <title>Draft genome sequence of the thermoanaerobe Thermotalea metallivorans, an isolate from the runoff channel of the Great Artesian Basin, Australia.</title>
        <authorList>
            <person name="Patel B.K."/>
        </authorList>
    </citation>
    <scope>NUCLEOTIDE SEQUENCE [LARGE SCALE GENOMIC DNA]</scope>
    <source>
        <strain evidence="1 2">B2-1</strain>
    </source>
</reference>
<dbReference type="OrthoDB" id="1952574at2"/>
<name>A0A140L1C0_9FIRM</name>
<gene>
    <name evidence="1" type="ORF">AN619_24380</name>
</gene>